<feature type="transmembrane region" description="Helical" evidence="1">
    <location>
        <begin position="50"/>
        <end position="66"/>
    </location>
</feature>
<accession>A0AAU9DCK5</accession>
<dbReference type="Proteomes" id="UP001321582">
    <property type="component" value="Chromosome"/>
</dbReference>
<sequence length="158" mass="17347">MSGKVMNDNTIKLLATWFKLGDIKKAPGTFGTLGAIPLGILIGLIPSNNLKFLIIMGFLFFSIYISDKAEAIYKEKDCQNIVIDEVLGYIVTIGFLPINFITVIGAFILFRIFDITKIYPINKLQDLKGGIGVVSDDFAAGLIANGILWIISLIIFRG</sequence>
<keyword evidence="1" id="KW-0472">Membrane</keyword>
<evidence type="ECO:0000313" key="4">
    <source>
        <dbReference type="Proteomes" id="UP001321582"/>
    </source>
</evidence>
<dbReference type="RefSeq" id="WP_307904964.1">
    <property type="nucleotide sequence ID" value="NZ_AP027059.1"/>
</dbReference>
<dbReference type="EMBL" id="AP027059">
    <property type="protein sequence ID" value="BDU50027.1"/>
    <property type="molecule type" value="Genomic_DNA"/>
</dbReference>
<dbReference type="Pfam" id="PF04608">
    <property type="entry name" value="PgpA"/>
    <property type="match status" value="1"/>
</dbReference>
<feature type="transmembrane region" description="Helical" evidence="1">
    <location>
        <begin position="86"/>
        <end position="113"/>
    </location>
</feature>
<dbReference type="SUPFAM" id="SSF101307">
    <property type="entry name" value="YutG-like"/>
    <property type="match status" value="1"/>
</dbReference>
<dbReference type="PIRSF" id="PIRSF006162">
    <property type="entry name" value="PgpA"/>
    <property type="match status" value="1"/>
</dbReference>
<keyword evidence="1" id="KW-1133">Transmembrane helix</keyword>
<feature type="transmembrane region" description="Helical" evidence="1">
    <location>
        <begin position="138"/>
        <end position="156"/>
    </location>
</feature>
<evidence type="ECO:0000313" key="3">
    <source>
        <dbReference type="EMBL" id="BDU50027.1"/>
    </source>
</evidence>
<keyword evidence="4" id="KW-1185">Reference proteome</keyword>
<feature type="domain" description="YutG/PgpA" evidence="2">
    <location>
        <begin position="14"/>
        <end position="151"/>
    </location>
</feature>
<dbReference type="CDD" id="cd06971">
    <property type="entry name" value="PgpA"/>
    <property type="match status" value="1"/>
</dbReference>
<name>A0AAU9DCK5_9FUSO</name>
<keyword evidence="1" id="KW-0812">Transmembrane</keyword>
<dbReference type="KEGG" id="haby:HLVA_05960"/>
<dbReference type="InterPro" id="IPR007686">
    <property type="entry name" value="YutG/PgpA"/>
</dbReference>
<protein>
    <submittedName>
        <fullName evidence="3">Phosphatidylglycerophosphatase A</fullName>
    </submittedName>
</protein>
<evidence type="ECO:0000259" key="2">
    <source>
        <dbReference type="Pfam" id="PF04608"/>
    </source>
</evidence>
<dbReference type="PANTHER" id="PTHR36305">
    <property type="entry name" value="PHOSPHATIDYLGLYCEROPHOSPHATASE A"/>
    <property type="match status" value="1"/>
</dbReference>
<dbReference type="GO" id="GO:0006629">
    <property type="term" value="P:lipid metabolic process"/>
    <property type="evidence" value="ECO:0007669"/>
    <property type="project" value="InterPro"/>
</dbReference>
<dbReference type="PANTHER" id="PTHR36305:SF1">
    <property type="entry name" value="PHOSPHATIDYLGLYCEROPHOSPHATASE A"/>
    <property type="match status" value="1"/>
</dbReference>
<dbReference type="InterPro" id="IPR026037">
    <property type="entry name" value="PgpA"/>
</dbReference>
<dbReference type="AlphaFoldDB" id="A0AAU9DCK5"/>
<feature type="transmembrane region" description="Helical" evidence="1">
    <location>
        <begin position="26"/>
        <end position="44"/>
    </location>
</feature>
<dbReference type="GO" id="GO:0008962">
    <property type="term" value="F:phosphatidylglycerophosphatase activity"/>
    <property type="evidence" value="ECO:0007669"/>
    <property type="project" value="InterPro"/>
</dbReference>
<organism evidence="3 4">
    <name type="scientific">Haliovirga abyssi</name>
    <dbReference type="NCBI Taxonomy" id="2996794"/>
    <lineage>
        <taxon>Bacteria</taxon>
        <taxon>Fusobacteriati</taxon>
        <taxon>Fusobacteriota</taxon>
        <taxon>Fusobacteriia</taxon>
        <taxon>Fusobacteriales</taxon>
        <taxon>Haliovirgaceae</taxon>
        <taxon>Haliovirga</taxon>
    </lineage>
</organism>
<reference evidence="3 4" key="1">
    <citation type="submission" date="2022-11" db="EMBL/GenBank/DDBJ databases">
        <title>Haliovirga abyssi gen. nov., sp. nov., a mesophilic fermentative bacterium isolated from the Iheya North hydrothermal field and the proposal of Haliovirgaceae fam. nov.</title>
        <authorList>
            <person name="Miyazaki U."/>
            <person name="Tame A."/>
            <person name="Miyazaki J."/>
            <person name="Takai K."/>
            <person name="Sawayama S."/>
            <person name="Kitajima M."/>
            <person name="Okamoto A."/>
            <person name="Nakagawa S."/>
        </authorList>
    </citation>
    <scope>NUCLEOTIDE SEQUENCE [LARGE SCALE GENOMIC DNA]</scope>
    <source>
        <strain evidence="3 4">IC12</strain>
    </source>
</reference>
<gene>
    <name evidence="3" type="ORF">HLVA_05960</name>
</gene>
<proteinExistence type="predicted"/>
<dbReference type="InterPro" id="IPR036681">
    <property type="entry name" value="PgpA-like_sf"/>
</dbReference>
<evidence type="ECO:0000256" key="1">
    <source>
        <dbReference type="SAM" id="Phobius"/>
    </source>
</evidence>